<dbReference type="GO" id="GO:0008168">
    <property type="term" value="F:methyltransferase activity"/>
    <property type="evidence" value="ECO:0007669"/>
    <property type="project" value="UniProtKB-KW"/>
</dbReference>
<keyword evidence="1 5" id="KW-0489">Methyltransferase</keyword>
<gene>
    <name evidence="5" type="ORF">QRD02_03335</name>
</gene>
<evidence type="ECO:0000313" key="5">
    <source>
        <dbReference type="EMBL" id="MDN3723403.1"/>
    </source>
</evidence>
<dbReference type="GO" id="GO:0032259">
    <property type="term" value="P:methylation"/>
    <property type="evidence" value="ECO:0007669"/>
    <property type="project" value="UniProtKB-KW"/>
</dbReference>
<keyword evidence="6" id="KW-1185">Reference proteome</keyword>
<comment type="caution">
    <text evidence="5">The sequence shown here is derived from an EMBL/GenBank/DDBJ whole genome shotgun (WGS) entry which is preliminary data.</text>
</comment>
<evidence type="ECO:0000259" key="4">
    <source>
        <dbReference type="Pfam" id="PF13649"/>
    </source>
</evidence>
<sequence length="243" mass="28711">MQKDKTNWYASWFNTPYYHILYKDRNHREAALFMNALTNFLKLEKNDSILDLACGKGRHAKYLYKQGFDVTGVDLSEESIAFAKQYEKPRLHFEVHDMCLPYPKKFDAVFNLFTSFGYFEKEEDNLRTIKSVKAELKPNGSAVIDFLNVEFAIKNLVPKEKKKIGDIVFHIEKYVEDGYIIKNINFEDEGKEYHFVERVMALTLEDFQRYFAEANVDLKNVFGDYHLNNFDKNTSERLILIFN</sequence>
<dbReference type="RefSeq" id="WP_290253495.1">
    <property type="nucleotide sequence ID" value="NZ_JAUGQQ010000002.1"/>
</dbReference>
<dbReference type="Pfam" id="PF13649">
    <property type="entry name" value="Methyltransf_25"/>
    <property type="match status" value="1"/>
</dbReference>
<name>A0ABT8DEZ8_9FLAO</name>
<dbReference type="CDD" id="cd02440">
    <property type="entry name" value="AdoMet_MTases"/>
    <property type="match status" value="1"/>
</dbReference>
<dbReference type="EMBL" id="JAUGQQ010000002">
    <property type="protein sequence ID" value="MDN3723403.1"/>
    <property type="molecule type" value="Genomic_DNA"/>
</dbReference>
<proteinExistence type="predicted"/>
<feature type="domain" description="Methyltransferase" evidence="4">
    <location>
        <begin position="49"/>
        <end position="140"/>
    </location>
</feature>
<evidence type="ECO:0000256" key="3">
    <source>
        <dbReference type="ARBA" id="ARBA00022691"/>
    </source>
</evidence>
<dbReference type="PANTHER" id="PTHR43464">
    <property type="entry name" value="METHYLTRANSFERASE"/>
    <property type="match status" value="1"/>
</dbReference>
<dbReference type="PANTHER" id="PTHR43464:SF19">
    <property type="entry name" value="UBIQUINONE BIOSYNTHESIS O-METHYLTRANSFERASE, MITOCHONDRIAL"/>
    <property type="match status" value="1"/>
</dbReference>
<evidence type="ECO:0000256" key="2">
    <source>
        <dbReference type="ARBA" id="ARBA00022679"/>
    </source>
</evidence>
<dbReference type="InterPro" id="IPR029063">
    <property type="entry name" value="SAM-dependent_MTases_sf"/>
</dbReference>
<reference evidence="5 6" key="1">
    <citation type="submission" date="2023-06" db="EMBL/GenBank/DDBJ databases">
        <authorList>
            <person name="Ye Y.-Q."/>
            <person name="Du Z.-J."/>
        </authorList>
    </citation>
    <scope>NUCLEOTIDE SEQUENCE [LARGE SCALE GENOMIC DNA]</scope>
    <source>
        <strain evidence="5 6">SDUM287046</strain>
    </source>
</reference>
<dbReference type="Gene3D" id="2.20.25.110">
    <property type="entry name" value="S-adenosyl-L-methionine-dependent methyltransferases"/>
    <property type="match status" value="1"/>
</dbReference>
<keyword evidence="3" id="KW-0949">S-adenosyl-L-methionine</keyword>
<evidence type="ECO:0000256" key="1">
    <source>
        <dbReference type="ARBA" id="ARBA00022603"/>
    </source>
</evidence>
<dbReference type="InterPro" id="IPR041698">
    <property type="entry name" value="Methyltransf_25"/>
</dbReference>
<dbReference type="Proteomes" id="UP001244787">
    <property type="component" value="Unassembled WGS sequence"/>
</dbReference>
<dbReference type="Gene3D" id="3.40.50.150">
    <property type="entry name" value="Vaccinia Virus protein VP39"/>
    <property type="match status" value="1"/>
</dbReference>
<protein>
    <submittedName>
        <fullName evidence="5">Methyltransferase domain-containing protein</fullName>
    </submittedName>
</protein>
<accession>A0ABT8DEZ8</accession>
<keyword evidence="2" id="KW-0808">Transferase</keyword>
<dbReference type="SUPFAM" id="SSF53335">
    <property type="entry name" value="S-adenosyl-L-methionine-dependent methyltransferases"/>
    <property type="match status" value="1"/>
</dbReference>
<evidence type="ECO:0000313" key="6">
    <source>
        <dbReference type="Proteomes" id="UP001244787"/>
    </source>
</evidence>
<organism evidence="5 6">
    <name type="scientific">Aequorivita aurantiaca</name>
    <dbReference type="NCBI Taxonomy" id="3053356"/>
    <lineage>
        <taxon>Bacteria</taxon>
        <taxon>Pseudomonadati</taxon>
        <taxon>Bacteroidota</taxon>
        <taxon>Flavobacteriia</taxon>
        <taxon>Flavobacteriales</taxon>
        <taxon>Flavobacteriaceae</taxon>
        <taxon>Aequorivita</taxon>
    </lineage>
</organism>